<dbReference type="Proteomes" id="UP000274131">
    <property type="component" value="Unassembled WGS sequence"/>
</dbReference>
<name>A0A158Q997_ENTVE</name>
<sequence length="340" mass="37418">MTDLLAFPFWVSMIHKIDNHILLYASFATQFVGCEQSDVRSDESLTSVVKQFFNDARFYNEETLQGSEVHLRVKRDIKVGTLIGIIAGGIVAFVIIVALIILIICKCCVCSCCEDGSDFGGSRYESHMPDGELKHPIPDMDGEYEPPVKTPLEAEPYRGALEMALNPATLQENKFEAMASKEREPGRKKNKRPGEFEAPPTNPAAFAPQSRPELLHPKEGGALQVAEGEQPPLNGFQQPPYAEQLDLLNSQMTDGPLITATAATESGDRQFLPHLNIAAPPVAAPTPANRYYGGGYDNYNDNFVNKGVRRTGTMPGARPLPGMANSTEYKNAFDRKLPRF</sequence>
<reference evidence="3 4" key="2">
    <citation type="submission" date="2018-10" db="EMBL/GenBank/DDBJ databases">
        <authorList>
            <consortium name="Pathogen Informatics"/>
        </authorList>
    </citation>
    <scope>NUCLEOTIDE SEQUENCE [LARGE SCALE GENOMIC DNA]</scope>
</reference>
<dbReference type="AlphaFoldDB" id="A0A158Q997"/>
<feature type="compositionally biased region" description="Basic and acidic residues" evidence="1">
    <location>
        <begin position="177"/>
        <end position="195"/>
    </location>
</feature>
<organism evidence="5">
    <name type="scientific">Enterobius vermicularis</name>
    <name type="common">Human pinworm</name>
    <dbReference type="NCBI Taxonomy" id="51028"/>
    <lineage>
        <taxon>Eukaryota</taxon>
        <taxon>Metazoa</taxon>
        <taxon>Ecdysozoa</taxon>
        <taxon>Nematoda</taxon>
        <taxon>Chromadorea</taxon>
        <taxon>Rhabditida</taxon>
        <taxon>Spirurina</taxon>
        <taxon>Oxyuridomorpha</taxon>
        <taxon>Oxyuroidea</taxon>
        <taxon>Oxyuridae</taxon>
        <taxon>Enterobius</taxon>
    </lineage>
</organism>
<evidence type="ECO:0000313" key="4">
    <source>
        <dbReference type="Proteomes" id="UP000274131"/>
    </source>
</evidence>
<evidence type="ECO:0000313" key="3">
    <source>
        <dbReference type="EMBL" id="VDD85985.1"/>
    </source>
</evidence>
<keyword evidence="2" id="KW-0472">Membrane</keyword>
<feature type="transmembrane region" description="Helical" evidence="2">
    <location>
        <begin position="82"/>
        <end position="104"/>
    </location>
</feature>
<proteinExistence type="predicted"/>
<dbReference type="WBParaSite" id="EVEC_0000142001-mRNA-1">
    <property type="protein sequence ID" value="EVEC_0000142001-mRNA-1"/>
    <property type="gene ID" value="EVEC_0000142001"/>
</dbReference>
<keyword evidence="4" id="KW-1185">Reference proteome</keyword>
<feature type="region of interest" description="Disordered" evidence="1">
    <location>
        <begin position="177"/>
        <end position="207"/>
    </location>
</feature>
<keyword evidence="2" id="KW-1133">Transmembrane helix</keyword>
<dbReference type="EMBL" id="UXUI01007172">
    <property type="protein sequence ID" value="VDD85985.1"/>
    <property type="molecule type" value="Genomic_DNA"/>
</dbReference>
<gene>
    <name evidence="3" type="ORF">EVEC_LOCUS1128</name>
</gene>
<keyword evidence="2" id="KW-0812">Transmembrane</keyword>
<accession>A0A158Q997</accession>
<reference evidence="5" key="1">
    <citation type="submission" date="2016-04" db="UniProtKB">
        <authorList>
            <consortium name="WormBaseParasite"/>
        </authorList>
    </citation>
    <scope>IDENTIFICATION</scope>
</reference>
<protein>
    <submittedName>
        <fullName evidence="3 5">Uncharacterized protein</fullName>
    </submittedName>
</protein>
<evidence type="ECO:0000313" key="5">
    <source>
        <dbReference type="WBParaSite" id="EVEC_0000142001-mRNA-1"/>
    </source>
</evidence>
<evidence type="ECO:0000256" key="1">
    <source>
        <dbReference type="SAM" id="MobiDB-lite"/>
    </source>
</evidence>
<evidence type="ECO:0000256" key="2">
    <source>
        <dbReference type="SAM" id="Phobius"/>
    </source>
</evidence>